<dbReference type="InterPro" id="IPR045596">
    <property type="entry name" value="DUF6459"/>
</dbReference>
<dbReference type="Proteomes" id="UP000240542">
    <property type="component" value="Unassembled WGS sequence"/>
</dbReference>
<dbReference type="Pfam" id="PF20060">
    <property type="entry name" value="DUF6459"/>
    <property type="match status" value="1"/>
</dbReference>
<dbReference type="RefSeq" id="WP_106582752.1">
    <property type="nucleotide sequence ID" value="NZ_PYGA01000006.1"/>
</dbReference>
<name>A0A2P8DLB3_9ACTN</name>
<dbReference type="OrthoDB" id="3436962at2"/>
<evidence type="ECO:0000313" key="1">
    <source>
        <dbReference type="EMBL" id="PSK97999.1"/>
    </source>
</evidence>
<keyword evidence="2" id="KW-1185">Reference proteome</keyword>
<proteinExistence type="predicted"/>
<evidence type="ECO:0000313" key="2">
    <source>
        <dbReference type="Proteomes" id="UP000240542"/>
    </source>
</evidence>
<comment type="caution">
    <text evidence="1">The sequence shown here is derived from an EMBL/GenBank/DDBJ whole genome shotgun (WGS) entry which is preliminary data.</text>
</comment>
<accession>A0A2P8DLB3</accession>
<reference evidence="1 2" key="1">
    <citation type="submission" date="2018-03" db="EMBL/GenBank/DDBJ databases">
        <title>Genomic Encyclopedia of Archaeal and Bacterial Type Strains, Phase II (KMG-II): from individual species to whole genera.</title>
        <authorList>
            <person name="Goeker M."/>
        </authorList>
    </citation>
    <scope>NUCLEOTIDE SEQUENCE [LARGE SCALE GENOMIC DNA]</scope>
    <source>
        <strain evidence="1 2">DSM 45312</strain>
    </source>
</reference>
<dbReference type="AlphaFoldDB" id="A0A2P8DLB3"/>
<dbReference type="EMBL" id="PYGA01000006">
    <property type="protein sequence ID" value="PSK97999.1"/>
    <property type="molecule type" value="Genomic_DNA"/>
</dbReference>
<gene>
    <name evidence="1" type="ORF">CLV63_10647</name>
</gene>
<sequence>MKRLTQLVAEVLVGQRDPAQLREFMSPRAYAALVRRAGVYHSAASPQVRIVLGCPEPGVSEVGAVVDCGGRCRALALRVSFGGVVPLCTHLETDVRH</sequence>
<protein>
    <submittedName>
        <fullName evidence="1">Uncharacterized protein</fullName>
    </submittedName>
</protein>
<organism evidence="1 2">
    <name type="scientific">Murinocardiopsis flavida</name>
    <dbReference type="NCBI Taxonomy" id="645275"/>
    <lineage>
        <taxon>Bacteria</taxon>
        <taxon>Bacillati</taxon>
        <taxon>Actinomycetota</taxon>
        <taxon>Actinomycetes</taxon>
        <taxon>Streptosporangiales</taxon>
        <taxon>Nocardiopsidaceae</taxon>
        <taxon>Murinocardiopsis</taxon>
    </lineage>
</organism>